<keyword evidence="1" id="KW-0813">Transport</keyword>
<keyword evidence="2" id="KW-0547">Nucleotide-binding</keyword>
<dbReference type="Gene3D" id="3.40.50.300">
    <property type="entry name" value="P-loop containing nucleotide triphosphate hydrolases"/>
    <property type="match status" value="1"/>
</dbReference>
<dbReference type="EMBL" id="JAUTBK010000002">
    <property type="protein sequence ID" value="MDQ1208802.1"/>
    <property type="molecule type" value="Genomic_DNA"/>
</dbReference>
<sequence>MNNPTPSTTQALIEVQNLSFNRGDRVIYDNVNLSIRRGQITAIMGPSGTGKTTLLRLIGGQLTPDLGEVLLDGKNIANMTRHELFAARARMGMLFQSGALFTDMSVYENVAFPIRAHTQLPEHLIAELVALKLESVGLRGAEKLMPTELSGGMNRRVALARAIALDPDLIMYDEPFAGQDPIVKGVLTRLIRSLREALDLTTIIVSHDVAETLSIADYIYVVAEGKIQGEGTPEQLQAHASPFVKQFLTGSEEGPVEYQFSQRAYLDNEVYP</sequence>
<dbReference type="GO" id="GO:0005524">
    <property type="term" value="F:ATP binding"/>
    <property type="evidence" value="ECO:0007669"/>
    <property type="project" value="UniProtKB-KW"/>
</dbReference>
<name>A0ABU0UW56_ACIBI</name>
<dbReference type="InterPro" id="IPR027417">
    <property type="entry name" value="P-loop_NTPase"/>
</dbReference>
<dbReference type="SMART" id="SM00382">
    <property type="entry name" value="AAA"/>
    <property type="match status" value="1"/>
</dbReference>
<dbReference type="PANTHER" id="PTHR43023:SF6">
    <property type="entry name" value="INTERMEMBRANE PHOSPHOLIPID TRANSPORT SYSTEM ATP-BINDING PROTEIN MLAF"/>
    <property type="match status" value="1"/>
</dbReference>
<dbReference type="InterPro" id="IPR003439">
    <property type="entry name" value="ABC_transporter-like_ATP-bd"/>
</dbReference>
<feature type="domain" description="ABC transporter" evidence="4">
    <location>
        <begin position="13"/>
        <end position="249"/>
    </location>
</feature>
<protein>
    <submittedName>
        <fullName evidence="5">Phospholipid/cholesterol/gamma-HCH transport system ATP-binding protein</fullName>
    </submittedName>
</protein>
<organism evidence="5 6">
    <name type="scientific">Acinetobacter baylyi</name>
    <dbReference type="NCBI Taxonomy" id="202950"/>
    <lineage>
        <taxon>Bacteria</taxon>
        <taxon>Pseudomonadati</taxon>
        <taxon>Pseudomonadota</taxon>
        <taxon>Gammaproteobacteria</taxon>
        <taxon>Moraxellales</taxon>
        <taxon>Moraxellaceae</taxon>
        <taxon>Acinetobacter</taxon>
    </lineage>
</organism>
<dbReference type="SUPFAM" id="SSF52540">
    <property type="entry name" value="P-loop containing nucleoside triphosphate hydrolases"/>
    <property type="match status" value="1"/>
</dbReference>
<evidence type="ECO:0000256" key="3">
    <source>
        <dbReference type="ARBA" id="ARBA00022840"/>
    </source>
</evidence>
<dbReference type="PROSITE" id="PS50893">
    <property type="entry name" value="ABC_TRANSPORTER_2"/>
    <property type="match status" value="1"/>
</dbReference>
<evidence type="ECO:0000313" key="6">
    <source>
        <dbReference type="Proteomes" id="UP001233360"/>
    </source>
</evidence>
<evidence type="ECO:0000256" key="2">
    <source>
        <dbReference type="ARBA" id="ARBA00022741"/>
    </source>
</evidence>
<dbReference type="CDD" id="cd03261">
    <property type="entry name" value="ABC_Org_Solvent_Resistant"/>
    <property type="match status" value="1"/>
</dbReference>
<proteinExistence type="predicted"/>
<dbReference type="PANTHER" id="PTHR43023">
    <property type="entry name" value="PROTEIN TRIGALACTOSYLDIACYLGLYCEROL 3, CHLOROPLASTIC"/>
    <property type="match status" value="1"/>
</dbReference>
<evidence type="ECO:0000256" key="1">
    <source>
        <dbReference type="ARBA" id="ARBA00022448"/>
    </source>
</evidence>
<dbReference type="RefSeq" id="WP_004924027.1">
    <property type="nucleotide sequence ID" value="NZ_BCMA01000018.1"/>
</dbReference>
<evidence type="ECO:0000259" key="4">
    <source>
        <dbReference type="PROSITE" id="PS50893"/>
    </source>
</evidence>
<dbReference type="GeneID" id="45235458"/>
<gene>
    <name evidence="5" type="ORF">QE380_001725</name>
</gene>
<dbReference type="InterPro" id="IPR003593">
    <property type="entry name" value="AAA+_ATPase"/>
</dbReference>
<evidence type="ECO:0000313" key="5">
    <source>
        <dbReference type="EMBL" id="MDQ1208802.1"/>
    </source>
</evidence>
<dbReference type="Proteomes" id="UP001233360">
    <property type="component" value="Unassembled WGS sequence"/>
</dbReference>
<keyword evidence="6" id="KW-1185">Reference proteome</keyword>
<dbReference type="Pfam" id="PF00005">
    <property type="entry name" value="ABC_tran"/>
    <property type="match status" value="1"/>
</dbReference>
<accession>A0ABU0UW56</accession>
<reference evidence="5 6" key="1">
    <citation type="submission" date="2023-07" db="EMBL/GenBank/DDBJ databases">
        <title>Functional and genomic diversity of the sorghum phyllosphere microbiome.</title>
        <authorList>
            <person name="Shade A."/>
        </authorList>
    </citation>
    <scope>NUCLEOTIDE SEQUENCE [LARGE SCALE GENOMIC DNA]</scope>
    <source>
        <strain evidence="5 6">SORGH_AS_0887</strain>
    </source>
</reference>
<comment type="caution">
    <text evidence="5">The sequence shown here is derived from an EMBL/GenBank/DDBJ whole genome shotgun (WGS) entry which is preliminary data.</text>
</comment>
<keyword evidence="3 5" id="KW-0067">ATP-binding</keyword>